<accession>A0ABN9MFG1</accession>
<evidence type="ECO:0000256" key="10">
    <source>
        <dbReference type="RuleBase" id="RU000688"/>
    </source>
</evidence>
<name>A0ABN9MFG1_9NEOB</name>
<keyword evidence="11" id="KW-0716">Sensory transduction</keyword>
<dbReference type="PROSITE" id="PS50262">
    <property type="entry name" value="G_PROTEIN_RECEP_F1_2"/>
    <property type="match status" value="1"/>
</dbReference>
<evidence type="ECO:0000256" key="4">
    <source>
        <dbReference type="ARBA" id="ARBA00022725"/>
    </source>
</evidence>
<dbReference type="PRINTS" id="PR00237">
    <property type="entry name" value="GPCRRHODOPSN"/>
</dbReference>
<dbReference type="Gene3D" id="1.20.1070.10">
    <property type="entry name" value="Rhodopsin 7-helix transmembrane proteins"/>
    <property type="match status" value="1"/>
</dbReference>
<keyword evidence="3 10" id="KW-0812">Transmembrane</keyword>
<keyword evidence="2 11" id="KW-1003">Cell membrane</keyword>
<sequence>MVVDDEEKANILNTFFSTVFTVENEMLGEIPRNNENPILRVTNLTQEEVRNRLNKIKIDKSPGPDGIHPRVLRELSNVIDKPLFLIFSDSIATGSVPQDWRIANVVPIFKKGSKSEPGNYRPSNKQISFTGCISQQYFYIAFAVAEYFLLAAMAYDRYVAICKPLHYPFIMNSKTCLLLSQGCWLTGFVSSSFPVSLSSRLNFCKSHVINHFFCDLTALLKLSCGKNANIEVLILVESLVLGFMPFMFTLASYVIIVRMIGSIRVKDGRIKAFSTCSSHLTVVILFYGTMIGIYMRPPSMYSPAHDKLFALLYTAVIPMINPMIYTLRNGEVKNIIKKGLHLS</sequence>
<dbReference type="Pfam" id="PF13853">
    <property type="entry name" value="7tm_4"/>
    <property type="match status" value="1"/>
</dbReference>
<protein>
    <recommendedName>
        <fullName evidence="11">Olfactory receptor</fullName>
    </recommendedName>
</protein>
<evidence type="ECO:0000256" key="2">
    <source>
        <dbReference type="ARBA" id="ARBA00022475"/>
    </source>
</evidence>
<evidence type="ECO:0000256" key="9">
    <source>
        <dbReference type="ARBA" id="ARBA00023224"/>
    </source>
</evidence>
<comment type="caution">
    <text evidence="13">The sequence shown here is derived from an EMBL/GenBank/DDBJ whole genome shotgun (WGS) entry which is preliminary data.</text>
</comment>
<comment type="similarity">
    <text evidence="10">Belongs to the G-protein coupled receptor 1 family.</text>
</comment>
<evidence type="ECO:0000256" key="8">
    <source>
        <dbReference type="ARBA" id="ARBA00023170"/>
    </source>
</evidence>
<dbReference type="InterPro" id="IPR000725">
    <property type="entry name" value="Olfact_rcpt"/>
</dbReference>
<keyword evidence="14" id="KW-1185">Reference proteome</keyword>
<feature type="transmembrane region" description="Helical" evidence="11">
    <location>
        <begin position="239"/>
        <end position="260"/>
    </location>
</feature>
<dbReference type="CDD" id="cd13954">
    <property type="entry name" value="7tmA_OR"/>
    <property type="match status" value="1"/>
</dbReference>
<feature type="domain" description="G-protein coupled receptors family 1 profile" evidence="12">
    <location>
        <begin position="132"/>
        <end position="325"/>
    </location>
</feature>
<evidence type="ECO:0000259" key="12">
    <source>
        <dbReference type="PROSITE" id="PS50262"/>
    </source>
</evidence>
<dbReference type="PANTHER" id="PTHR26452">
    <property type="entry name" value="OLFACTORY RECEPTOR"/>
    <property type="match status" value="1"/>
</dbReference>
<evidence type="ECO:0000256" key="3">
    <source>
        <dbReference type="ARBA" id="ARBA00022692"/>
    </source>
</evidence>
<dbReference type="InterPro" id="IPR000276">
    <property type="entry name" value="GPCR_Rhodpsn"/>
</dbReference>
<keyword evidence="6 10" id="KW-0297">G-protein coupled receptor</keyword>
<gene>
    <name evidence="13" type="ORF">RIMI_LOCUS19078474</name>
</gene>
<keyword evidence="5 11" id="KW-1133">Transmembrane helix</keyword>
<keyword evidence="9 10" id="KW-0807">Transducer</keyword>
<evidence type="ECO:0000256" key="1">
    <source>
        <dbReference type="ARBA" id="ARBA00004651"/>
    </source>
</evidence>
<comment type="caution">
    <text evidence="11">Lacks conserved residue(s) required for the propagation of feature annotation.</text>
</comment>
<evidence type="ECO:0000313" key="14">
    <source>
        <dbReference type="Proteomes" id="UP001176940"/>
    </source>
</evidence>
<dbReference type="Proteomes" id="UP001176940">
    <property type="component" value="Unassembled WGS sequence"/>
</dbReference>
<feature type="transmembrane region" description="Helical" evidence="11">
    <location>
        <begin position="308"/>
        <end position="327"/>
    </location>
</feature>
<evidence type="ECO:0000256" key="7">
    <source>
        <dbReference type="ARBA" id="ARBA00023136"/>
    </source>
</evidence>
<dbReference type="EMBL" id="CAUEEQ010060011">
    <property type="protein sequence ID" value="CAJ0964319.1"/>
    <property type="molecule type" value="Genomic_DNA"/>
</dbReference>
<keyword evidence="8 10" id="KW-0675">Receptor</keyword>
<dbReference type="SUPFAM" id="SSF81321">
    <property type="entry name" value="Family A G protein-coupled receptor-like"/>
    <property type="match status" value="1"/>
</dbReference>
<dbReference type="PROSITE" id="PS00237">
    <property type="entry name" value="G_PROTEIN_RECEP_F1_1"/>
    <property type="match status" value="1"/>
</dbReference>
<feature type="transmembrane region" description="Helical" evidence="11">
    <location>
        <begin position="272"/>
        <end position="296"/>
    </location>
</feature>
<proteinExistence type="inferred from homology"/>
<dbReference type="InterPro" id="IPR050516">
    <property type="entry name" value="Olfactory_GPCR"/>
</dbReference>
<reference evidence="13" key="1">
    <citation type="submission" date="2023-07" db="EMBL/GenBank/DDBJ databases">
        <authorList>
            <person name="Stuckert A."/>
        </authorList>
    </citation>
    <scope>NUCLEOTIDE SEQUENCE</scope>
</reference>
<organism evidence="13 14">
    <name type="scientific">Ranitomeya imitator</name>
    <name type="common">mimic poison frog</name>
    <dbReference type="NCBI Taxonomy" id="111125"/>
    <lineage>
        <taxon>Eukaryota</taxon>
        <taxon>Metazoa</taxon>
        <taxon>Chordata</taxon>
        <taxon>Craniata</taxon>
        <taxon>Vertebrata</taxon>
        <taxon>Euteleostomi</taxon>
        <taxon>Amphibia</taxon>
        <taxon>Batrachia</taxon>
        <taxon>Anura</taxon>
        <taxon>Neobatrachia</taxon>
        <taxon>Hyloidea</taxon>
        <taxon>Dendrobatidae</taxon>
        <taxon>Dendrobatinae</taxon>
        <taxon>Ranitomeya</taxon>
    </lineage>
</organism>
<feature type="transmembrane region" description="Helical" evidence="11">
    <location>
        <begin position="137"/>
        <end position="155"/>
    </location>
</feature>
<evidence type="ECO:0000313" key="13">
    <source>
        <dbReference type="EMBL" id="CAJ0964319.1"/>
    </source>
</evidence>
<comment type="subcellular location">
    <subcellularLocation>
        <location evidence="1 11">Cell membrane</location>
        <topology evidence="1 11">Multi-pass membrane protein</topology>
    </subcellularLocation>
</comment>
<dbReference type="InterPro" id="IPR017452">
    <property type="entry name" value="GPCR_Rhodpsn_7TM"/>
</dbReference>
<evidence type="ECO:0000256" key="5">
    <source>
        <dbReference type="ARBA" id="ARBA00022989"/>
    </source>
</evidence>
<dbReference type="PRINTS" id="PR00245">
    <property type="entry name" value="OLFACTORYR"/>
</dbReference>
<evidence type="ECO:0000256" key="6">
    <source>
        <dbReference type="ARBA" id="ARBA00023040"/>
    </source>
</evidence>
<keyword evidence="7 11" id="KW-0472">Membrane</keyword>
<keyword evidence="4 11" id="KW-0552">Olfaction</keyword>
<evidence type="ECO:0000256" key="11">
    <source>
        <dbReference type="RuleBase" id="RU363047"/>
    </source>
</evidence>